<sequence length="218" mass="24239">MVKVNYKHVVATLYKEFGDQGIEWVKEQVETRLNSDSPSHSQTEQGRHTPASESTESDLPDAHLFEEDDGWYEDGDTFAAYAQDRVEGLASDSILSPQQVTEAVLGLVKMAGEVRKFEEAQVTKRIGIAAERDIAIAKVRAQQELLQEYLNRSFDERAENFTRLFAVVDGALDTNNMAALAAGLESVVKLATSSPFKDLRTVEETAAALSNPDHEWDF</sequence>
<evidence type="ECO:0000256" key="1">
    <source>
        <dbReference type="SAM" id="MobiDB-lite"/>
    </source>
</evidence>
<dbReference type="EMBL" id="JBHUOP010000004">
    <property type="protein sequence ID" value="MFD2841173.1"/>
    <property type="molecule type" value="Genomic_DNA"/>
</dbReference>
<evidence type="ECO:0000313" key="3">
    <source>
        <dbReference type="Proteomes" id="UP001597391"/>
    </source>
</evidence>
<organism evidence="2 3">
    <name type="scientific">Populibacterium corticicola</name>
    <dbReference type="NCBI Taxonomy" id="1812826"/>
    <lineage>
        <taxon>Bacteria</taxon>
        <taxon>Bacillati</taxon>
        <taxon>Actinomycetota</taxon>
        <taxon>Actinomycetes</taxon>
        <taxon>Micrococcales</taxon>
        <taxon>Jonesiaceae</taxon>
        <taxon>Populibacterium</taxon>
    </lineage>
</organism>
<protein>
    <submittedName>
        <fullName evidence="2">Uncharacterized protein</fullName>
    </submittedName>
</protein>
<dbReference type="Proteomes" id="UP001597391">
    <property type="component" value="Unassembled WGS sequence"/>
</dbReference>
<evidence type="ECO:0000313" key="2">
    <source>
        <dbReference type="EMBL" id="MFD2841173.1"/>
    </source>
</evidence>
<name>A0ABW5XH19_9MICO</name>
<feature type="compositionally biased region" description="Polar residues" evidence="1">
    <location>
        <begin position="31"/>
        <end position="44"/>
    </location>
</feature>
<dbReference type="RefSeq" id="WP_377467098.1">
    <property type="nucleotide sequence ID" value="NZ_JBHUOP010000004.1"/>
</dbReference>
<keyword evidence="3" id="KW-1185">Reference proteome</keyword>
<accession>A0ABW5XH19</accession>
<gene>
    <name evidence="2" type="ORF">ACFSYH_11430</name>
</gene>
<comment type="caution">
    <text evidence="2">The sequence shown here is derived from an EMBL/GenBank/DDBJ whole genome shotgun (WGS) entry which is preliminary data.</text>
</comment>
<reference evidence="3" key="1">
    <citation type="journal article" date="2019" name="Int. J. Syst. Evol. Microbiol.">
        <title>The Global Catalogue of Microorganisms (GCM) 10K type strain sequencing project: providing services to taxonomists for standard genome sequencing and annotation.</title>
        <authorList>
            <consortium name="The Broad Institute Genomics Platform"/>
            <consortium name="The Broad Institute Genome Sequencing Center for Infectious Disease"/>
            <person name="Wu L."/>
            <person name="Ma J."/>
        </authorList>
    </citation>
    <scope>NUCLEOTIDE SEQUENCE [LARGE SCALE GENOMIC DNA]</scope>
    <source>
        <strain evidence="3">KCTC 33576</strain>
    </source>
</reference>
<feature type="region of interest" description="Disordered" evidence="1">
    <location>
        <begin position="31"/>
        <end position="60"/>
    </location>
</feature>
<proteinExistence type="predicted"/>